<accession>A0A4Z2FT81</accession>
<gene>
    <name evidence="1" type="ORF">EYF80_045426</name>
</gene>
<dbReference type="Proteomes" id="UP000314294">
    <property type="component" value="Unassembled WGS sequence"/>
</dbReference>
<comment type="caution">
    <text evidence="1">The sequence shown here is derived from an EMBL/GenBank/DDBJ whole genome shotgun (WGS) entry which is preliminary data.</text>
</comment>
<evidence type="ECO:0000313" key="1">
    <source>
        <dbReference type="EMBL" id="TNN44369.1"/>
    </source>
</evidence>
<sequence length="59" mass="6416">MGTRGVEATLLPGALVQAGWTEAVGTASEELRGWVHFGISHHRHAYQNKHPAGKRNTLL</sequence>
<reference evidence="1 2" key="1">
    <citation type="submission" date="2019-03" db="EMBL/GenBank/DDBJ databases">
        <title>First draft genome of Liparis tanakae, snailfish: a comprehensive survey of snailfish specific genes.</title>
        <authorList>
            <person name="Kim W."/>
            <person name="Song I."/>
            <person name="Jeong J.-H."/>
            <person name="Kim D."/>
            <person name="Kim S."/>
            <person name="Ryu S."/>
            <person name="Song J.Y."/>
            <person name="Lee S.K."/>
        </authorList>
    </citation>
    <scope>NUCLEOTIDE SEQUENCE [LARGE SCALE GENOMIC DNA]</scope>
    <source>
        <tissue evidence="1">Muscle</tissue>
    </source>
</reference>
<name>A0A4Z2FT81_9TELE</name>
<evidence type="ECO:0000313" key="2">
    <source>
        <dbReference type="Proteomes" id="UP000314294"/>
    </source>
</evidence>
<organism evidence="1 2">
    <name type="scientific">Liparis tanakae</name>
    <name type="common">Tanaka's snailfish</name>
    <dbReference type="NCBI Taxonomy" id="230148"/>
    <lineage>
        <taxon>Eukaryota</taxon>
        <taxon>Metazoa</taxon>
        <taxon>Chordata</taxon>
        <taxon>Craniata</taxon>
        <taxon>Vertebrata</taxon>
        <taxon>Euteleostomi</taxon>
        <taxon>Actinopterygii</taxon>
        <taxon>Neopterygii</taxon>
        <taxon>Teleostei</taxon>
        <taxon>Neoteleostei</taxon>
        <taxon>Acanthomorphata</taxon>
        <taxon>Eupercaria</taxon>
        <taxon>Perciformes</taxon>
        <taxon>Cottioidei</taxon>
        <taxon>Cottales</taxon>
        <taxon>Liparidae</taxon>
        <taxon>Liparis</taxon>
    </lineage>
</organism>
<proteinExistence type="predicted"/>
<dbReference type="AlphaFoldDB" id="A0A4Z2FT81"/>
<dbReference type="EMBL" id="SRLO01000907">
    <property type="protein sequence ID" value="TNN44369.1"/>
    <property type="molecule type" value="Genomic_DNA"/>
</dbReference>
<protein>
    <submittedName>
        <fullName evidence="1">Uncharacterized protein</fullName>
    </submittedName>
</protein>
<keyword evidence="2" id="KW-1185">Reference proteome</keyword>